<protein>
    <submittedName>
        <fullName evidence="1">Uncharacterized protein</fullName>
    </submittedName>
</protein>
<organism evidence="1 2">
    <name type="scientific">Grifola frondosa</name>
    <name type="common">Maitake</name>
    <name type="synonym">Polyporus frondosus</name>
    <dbReference type="NCBI Taxonomy" id="5627"/>
    <lineage>
        <taxon>Eukaryota</taxon>
        <taxon>Fungi</taxon>
        <taxon>Dikarya</taxon>
        <taxon>Basidiomycota</taxon>
        <taxon>Agaricomycotina</taxon>
        <taxon>Agaricomycetes</taxon>
        <taxon>Polyporales</taxon>
        <taxon>Grifolaceae</taxon>
        <taxon>Grifola</taxon>
    </lineage>
</organism>
<proteinExistence type="predicted"/>
<evidence type="ECO:0000313" key="2">
    <source>
        <dbReference type="Proteomes" id="UP000092993"/>
    </source>
</evidence>
<reference evidence="1 2" key="1">
    <citation type="submission" date="2016-03" db="EMBL/GenBank/DDBJ databases">
        <title>Whole genome sequencing of Grifola frondosa 9006-11.</title>
        <authorList>
            <person name="Min B."/>
            <person name="Park H."/>
            <person name="Kim J.-G."/>
            <person name="Cho H."/>
            <person name="Oh Y.-L."/>
            <person name="Kong W.-S."/>
            <person name="Choi I.-G."/>
        </authorList>
    </citation>
    <scope>NUCLEOTIDE SEQUENCE [LARGE SCALE GENOMIC DNA]</scope>
    <source>
        <strain evidence="1 2">9006-11</strain>
    </source>
</reference>
<keyword evidence="2" id="KW-1185">Reference proteome</keyword>
<dbReference type="EMBL" id="LUGG01000020">
    <property type="protein sequence ID" value="OBZ68600.1"/>
    <property type="molecule type" value="Genomic_DNA"/>
</dbReference>
<comment type="caution">
    <text evidence="1">The sequence shown here is derived from an EMBL/GenBank/DDBJ whole genome shotgun (WGS) entry which is preliminary data.</text>
</comment>
<accession>A0A1C7LVA7</accession>
<name>A0A1C7LVA7_GRIFR</name>
<dbReference type="Proteomes" id="UP000092993">
    <property type="component" value="Unassembled WGS sequence"/>
</dbReference>
<dbReference type="AlphaFoldDB" id="A0A1C7LVA7"/>
<evidence type="ECO:0000313" key="1">
    <source>
        <dbReference type="EMBL" id="OBZ68600.1"/>
    </source>
</evidence>
<gene>
    <name evidence="1" type="ORF">A0H81_11656</name>
</gene>
<sequence length="98" mass="11842">MLQLLWDSVYEQYGQRPSLSALSYKTRRSTRWVAYLANRRFWTMIHHMSHAELSVKRNPKSRRMQDPHRQSWRERYLLGAARLHDTICFLHSSRPTAL</sequence>